<dbReference type="PANTHER" id="PTHR30075:SF2">
    <property type="entry name" value="GLYCINE--TRNA LIGASE, CHLOROPLASTIC_MITOCHONDRIAL 2"/>
    <property type="match status" value="1"/>
</dbReference>
<evidence type="ECO:0000256" key="2">
    <source>
        <dbReference type="ARBA" id="ARBA00022598"/>
    </source>
</evidence>
<dbReference type="EMBL" id="AP025592">
    <property type="protein sequence ID" value="BDG08046.1"/>
    <property type="molecule type" value="Genomic_DNA"/>
</dbReference>
<dbReference type="HAMAP" id="MF_00254">
    <property type="entry name" value="Gly_tRNA_synth_alpha"/>
    <property type="match status" value="1"/>
</dbReference>
<evidence type="ECO:0000313" key="9">
    <source>
        <dbReference type="EMBL" id="BDG08046.1"/>
    </source>
</evidence>
<evidence type="ECO:0000256" key="4">
    <source>
        <dbReference type="ARBA" id="ARBA00022840"/>
    </source>
</evidence>
<dbReference type="PANTHER" id="PTHR30075">
    <property type="entry name" value="GLYCYL-TRNA SYNTHETASE"/>
    <property type="match status" value="1"/>
</dbReference>
<dbReference type="SUPFAM" id="SSF55681">
    <property type="entry name" value="Class II aaRS and biotin synthetases"/>
    <property type="match status" value="1"/>
</dbReference>
<dbReference type="PROSITE" id="PS50861">
    <property type="entry name" value="AA_TRNA_LIGASE_II_GLYAB"/>
    <property type="match status" value="1"/>
</dbReference>
<evidence type="ECO:0000256" key="1">
    <source>
        <dbReference type="ARBA" id="ARBA00008226"/>
    </source>
</evidence>
<comment type="catalytic activity">
    <reaction evidence="7 8">
        <text>tRNA(Gly) + glycine + ATP = glycyl-tRNA(Gly) + AMP + diphosphate</text>
        <dbReference type="Rhea" id="RHEA:16013"/>
        <dbReference type="Rhea" id="RHEA-COMP:9664"/>
        <dbReference type="Rhea" id="RHEA-COMP:9683"/>
        <dbReference type="ChEBI" id="CHEBI:30616"/>
        <dbReference type="ChEBI" id="CHEBI:33019"/>
        <dbReference type="ChEBI" id="CHEBI:57305"/>
        <dbReference type="ChEBI" id="CHEBI:78442"/>
        <dbReference type="ChEBI" id="CHEBI:78522"/>
        <dbReference type="ChEBI" id="CHEBI:456215"/>
        <dbReference type="EC" id="6.1.1.14"/>
    </reaction>
</comment>
<evidence type="ECO:0000256" key="3">
    <source>
        <dbReference type="ARBA" id="ARBA00022741"/>
    </source>
</evidence>
<evidence type="ECO:0000256" key="5">
    <source>
        <dbReference type="ARBA" id="ARBA00022917"/>
    </source>
</evidence>
<gene>
    <name evidence="8 9" type="primary">glyQ</name>
    <name evidence="9" type="ORF">AMPC_11590</name>
</gene>
<dbReference type="InterPro" id="IPR006194">
    <property type="entry name" value="Gly-tRNA-synth_heterodimer"/>
</dbReference>
<dbReference type="InterPro" id="IPR045864">
    <property type="entry name" value="aa-tRNA-synth_II/BPL/LPL"/>
</dbReference>
<dbReference type="GO" id="GO:0016874">
    <property type="term" value="F:ligase activity"/>
    <property type="evidence" value="ECO:0007669"/>
    <property type="project" value="UniProtKB-KW"/>
</dbReference>
<comment type="similarity">
    <text evidence="1 8">Belongs to the class-II aminoacyl-tRNA synthetase family.</text>
</comment>
<keyword evidence="6 8" id="KW-0030">Aminoacyl-tRNA synthetase</keyword>
<organism evidence="9 10">
    <name type="scientific">Anaeromyxobacter paludicola</name>
    <dbReference type="NCBI Taxonomy" id="2918171"/>
    <lineage>
        <taxon>Bacteria</taxon>
        <taxon>Pseudomonadati</taxon>
        <taxon>Myxococcota</taxon>
        <taxon>Myxococcia</taxon>
        <taxon>Myxococcales</taxon>
        <taxon>Cystobacterineae</taxon>
        <taxon>Anaeromyxobacteraceae</taxon>
        <taxon>Anaeromyxobacter</taxon>
    </lineage>
</organism>
<dbReference type="Proteomes" id="UP001162734">
    <property type="component" value="Chromosome"/>
</dbReference>
<keyword evidence="8" id="KW-0963">Cytoplasm</keyword>
<keyword evidence="2 8" id="KW-0436">Ligase</keyword>
<evidence type="ECO:0000256" key="8">
    <source>
        <dbReference type="HAMAP-Rule" id="MF_00254"/>
    </source>
</evidence>
<keyword evidence="3 8" id="KW-0547">Nucleotide-binding</keyword>
<dbReference type="InterPro" id="IPR002310">
    <property type="entry name" value="Gly-tRNA_ligase_asu"/>
</dbReference>
<evidence type="ECO:0000313" key="10">
    <source>
        <dbReference type="Proteomes" id="UP001162734"/>
    </source>
</evidence>
<protein>
    <recommendedName>
        <fullName evidence="8">Glycine--tRNA ligase alpha subunit</fullName>
        <ecNumber evidence="8">6.1.1.14</ecNumber>
    </recommendedName>
    <alternativeName>
        <fullName evidence="8">Glycyl-tRNA synthetase alpha subunit</fullName>
        <shortName evidence="8">GlyRS</shortName>
    </alternativeName>
</protein>
<comment type="subunit">
    <text evidence="8">Tetramer of two alpha and two beta subunits.</text>
</comment>
<keyword evidence="4 8" id="KW-0067">ATP-binding</keyword>
<evidence type="ECO:0000256" key="6">
    <source>
        <dbReference type="ARBA" id="ARBA00023146"/>
    </source>
</evidence>
<dbReference type="Pfam" id="PF02091">
    <property type="entry name" value="tRNA-synt_2e"/>
    <property type="match status" value="1"/>
</dbReference>
<dbReference type="CDD" id="cd00733">
    <property type="entry name" value="GlyRS_alpha_core"/>
    <property type="match status" value="1"/>
</dbReference>
<keyword evidence="10" id="KW-1185">Reference proteome</keyword>
<name>A0ABM7X896_9BACT</name>
<dbReference type="NCBIfam" id="NF006827">
    <property type="entry name" value="PRK09348.1"/>
    <property type="match status" value="1"/>
</dbReference>
<dbReference type="NCBIfam" id="TIGR00388">
    <property type="entry name" value="glyQ"/>
    <property type="match status" value="1"/>
</dbReference>
<reference evidence="10" key="1">
    <citation type="journal article" date="2022" name="Int. J. Syst. Evol. Microbiol.">
        <title>Anaeromyxobacter oryzae sp. nov., Anaeromyxobacter diazotrophicus sp. nov. and Anaeromyxobacter paludicola sp. nov., isolated from paddy soils.</title>
        <authorList>
            <person name="Itoh H."/>
            <person name="Xu Z."/>
            <person name="Mise K."/>
            <person name="Masuda Y."/>
            <person name="Ushijima N."/>
            <person name="Hayakawa C."/>
            <person name="Shiratori Y."/>
            <person name="Senoo K."/>
        </authorList>
    </citation>
    <scope>NUCLEOTIDE SEQUENCE [LARGE SCALE GENOMIC DNA]</scope>
    <source>
        <strain evidence="10">Red630</strain>
    </source>
</reference>
<accession>A0ABM7X896</accession>
<comment type="subcellular location">
    <subcellularLocation>
        <location evidence="8">Cytoplasm</location>
    </subcellularLocation>
</comment>
<evidence type="ECO:0000256" key="7">
    <source>
        <dbReference type="ARBA" id="ARBA00047937"/>
    </source>
</evidence>
<dbReference type="Gene3D" id="1.20.58.180">
    <property type="entry name" value="Class II aaRS and biotin synthetases, domain 2"/>
    <property type="match status" value="1"/>
</dbReference>
<dbReference type="PRINTS" id="PR01044">
    <property type="entry name" value="TRNASYNTHGA"/>
</dbReference>
<dbReference type="EC" id="6.1.1.14" evidence="8"/>
<sequence>MNFQELILTLQGYWASRGCILAQGYDLEVGAGTMNPSTFLRVLGPEPWNVAYVEPSRRPSDGRFGENPNRLHQHHQFQVILKPSPPDVQELYLGSLKAIGIDPKEHDIRFVEDDWESPTLGAWGLGWEVWCDGMEITQFTYFQQAGGFEVKPVAAELTYGLERIAMYLQDVENVYDVEWVKGIKYREVFHRSEVEFSEYSFRESDPKMLFELFGVYEAECKRLLERKLPLPAYDYCLKCSHAFNLLDARGAISVTERAAYIGRVRALARGCAEGYLRMREELGFPLLRAAQAAAKGAARKPAKKKGKAA</sequence>
<dbReference type="Gene3D" id="3.30.930.10">
    <property type="entry name" value="Bira Bifunctional Protein, Domain 2"/>
    <property type="match status" value="1"/>
</dbReference>
<dbReference type="RefSeq" id="WP_248346414.1">
    <property type="nucleotide sequence ID" value="NZ_AP025592.1"/>
</dbReference>
<keyword evidence="5 8" id="KW-0648">Protein biosynthesis</keyword>
<proteinExistence type="inferred from homology"/>